<gene>
    <name evidence="5" type="ORF">C7374_101734</name>
</gene>
<sequence>MNLCKLFNKKLLCSSFIVPLFSVVSFCAHAQGLEPMGGDAGGNGGGRSASQLYRGAEGENGRGGDGGTNLSGGLGGAGGDPGRVLLEGDTIVGPVAGEDGHVGTQGVQGAANGGGGGGGGAGLVMRKGKGDSPIIIGRHSAVRGGNGGDGGAAFSEGELTQGEGKEGSGGSGGDGGAGVFIKNSDNLMNHGLIRGGEGGSGGASNGMDGRAGLGGRGGAGVILDNGARLLNLDNISGGRGGNDSGELKVRSPGGMGVLLTGDNSVINAGQIHGGGYGNTGSDGDAVVMAPAIVALGDRNKIVNAGALHSGGNIAVRISGSDNHFEIRDGAITVGATIADGYRNKFVLGGDDDYFFHVPKLGDFDSGAVYRGFDLFEKTGKATWTLFGGTDAKTPWTISLGTLVVTTDKALGATSEALTIDGGILELVYKDLPPVKISHPILLIQNDDGNGISTESREAFITSSIAGEGSLSKLGAGTLILTDDNFYSGGTRISEGVLKVGDGQARGSIKGGIQLDEGAKLIFDRNDIYSVDNLIEGDGNLILTGGGSAHFSQNSSAFNGKTEIQSGALFLSSELGGKTIIGANSLLAGSGVAELVVSNGVLSPGDSKTYGTFAIANDYRGLPGSVVHIKAVLGDDQSQTDKLIIEGNTYGESTVHIENFGEGGDTVNGIEIISVGGASNAEFTLKGHYELPSGTPAVIAGAHAYVLEKGSNNPQDGNWYLLNCPPFRPDRSA</sequence>
<feature type="domain" description="Autochaperone" evidence="4">
    <location>
        <begin position="603"/>
        <end position="706"/>
    </location>
</feature>
<dbReference type="InterPro" id="IPR006315">
    <property type="entry name" value="OM_autotransptr_brl_dom"/>
</dbReference>
<dbReference type="GO" id="GO:0019867">
    <property type="term" value="C:outer membrane"/>
    <property type="evidence" value="ECO:0007669"/>
    <property type="project" value="InterPro"/>
</dbReference>
<feature type="compositionally biased region" description="Gly residues" evidence="2">
    <location>
        <begin position="38"/>
        <end position="47"/>
    </location>
</feature>
<feature type="signal peptide" evidence="3">
    <location>
        <begin position="1"/>
        <end position="30"/>
    </location>
</feature>
<dbReference type="SUPFAM" id="SSF51126">
    <property type="entry name" value="Pectin lyase-like"/>
    <property type="match status" value="1"/>
</dbReference>
<dbReference type="AlphaFoldDB" id="A0A364K0C4"/>
<dbReference type="Pfam" id="PF12951">
    <property type="entry name" value="PATR"/>
    <property type="match status" value="1"/>
</dbReference>
<feature type="region of interest" description="Disordered" evidence="2">
    <location>
        <begin position="141"/>
        <end position="180"/>
    </location>
</feature>
<dbReference type="Proteomes" id="UP000249453">
    <property type="component" value="Unassembled WGS sequence"/>
</dbReference>
<accession>A0A364K0C4</accession>
<comment type="caution">
    <text evidence="5">The sequence shown here is derived from an EMBL/GenBank/DDBJ whole genome shotgun (WGS) entry which is preliminary data.</text>
</comment>
<feature type="compositionally biased region" description="Gly residues" evidence="2">
    <location>
        <begin position="167"/>
        <end position="178"/>
    </location>
</feature>
<dbReference type="NCBIfam" id="TIGR01414">
    <property type="entry name" value="autotrans_barl"/>
    <property type="match status" value="1"/>
</dbReference>
<protein>
    <submittedName>
        <fullName evidence="5">Outer membrane autotransporter protein</fullName>
    </submittedName>
</protein>
<dbReference type="InterPro" id="IPR013425">
    <property type="entry name" value="Autotrns_rpt"/>
</dbReference>
<dbReference type="Pfam" id="PF18883">
    <property type="entry name" value="AC_1"/>
    <property type="match status" value="1"/>
</dbReference>
<name>A0A364K0C4_9HYPH</name>
<dbReference type="EMBL" id="QLMK01000001">
    <property type="protein sequence ID" value="RAK34400.1"/>
    <property type="molecule type" value="Genomic_DNA"/>
</dbReference>
<evidence type="ECO:0000313" key="5">
    <source>
        <dbReference type="EMBL" id="RAK34400.1"/>
    </source>
</evidence>
<keyword evidence="1 3" id="KW-0732">Signal</keyword>
<organism evidence="5 6">
    <name type="scientific">Falsochrobactrum ovis</name>
    <dbReference type="NCBI Taxonomy" id="1293442"/>
    <lineage>
        <taxon>Bacteria</taxon>
        <taxon>Pseudomonadati</taxon>
        <taxon>Pseudomonadota</taxon>
        <taxon>Alphaproteobacteria</taxon>
        <taxon>Hyphomicrobiales</taxon>
        <taxon>Brucellaceae</taxon>
        <taxon>Falsochrobactrum</taxon>
    </lineage>
</organism>
<dbReference type="InterPro" id="IPR012332">
    <property type="entry name" value="Autotransporter_pectin_lyase_C"/>
</dbReference>
<evidence type="ECO:0000256" key="1">
    <source>
        <dbReference type="ARBA" id="ARBA00022729"/>
    </source>
</evidence>
<feature type="compositionally biased region" description="Gly residues" evidence="2">
    <location>
        <begin position="111"/>
        <end position="121"/>
    </location>
</feature>
<reference evidence="5 6" key="1">
    <citation type="submission" date="2018-06" db="EMBL/GenBank/DDBJ databases">
        <title>Genomic Encyclopedia of Type Strains, Phase IV (KMG-IV): sequencing the most valuable type-strain genomes for metagenomic binning, comparative biology and taxonomic classification.</title>
        <authorList>
            <person name="Goeker M."/>
        </authorList>
    </citation>
    <scope>NUCLEOTIDE SEQUENCE [LARGE SCALE GENOMIC DNA]</scope>
    <source>
        <strain evidence="5 6">DSM 26720</strain>
    </source>
</reference>
<keyword evidence="6" id="KW-1185">Reference proteome</keyword>
<dbReference type="InterPro" id="IPR011050">
    <property type="entry name" value="Pectin_lyase_fold/virulence"/>
</dbReference>
<feature type="chain" id="PRO_5017024631" evidence="3">
    <location>
        <begin position="31"/>
        <end position="732"/>
    </location>
</feature>
<dbReference type="NCBIfam" id="TIGR02601">
    <property type="entry name" value="autotrns_rpt"/>
    <property type="match status" value="1"/>
</dbReference>
<feature type="compositionally biased region" description="Gly residues" evidence="2">
    <location>
        <begin position="63"/>
        <end position="81"/>
    </location>
</feature>
<feature type="region of interest" description="Disordered" evidence="2">
    <location>
        <begin position="37"/>
        <end position="86"/>
    </location>
</feature>
<proteinExistence type="predicted"/>
<dbReference type="InterPro" id="IPR043990">
    <property type="entry name" value="AC_1"/>
</dbReference>
<feature type="region of interest" description="Disordered" evidence="2">
    <location>
        <begin position="101"/>
        <end position="121"/>
    </location>
</feature>
<dbReference type="CDD" id="cd00253">
    <property type="entry name" value="PL_Passenger_AT"/>
    <property type="match status" value="1"/>
</dbReference>
<evidence type="ECO:0000313" key="6">
    <source>
        <dbReference type="Proteomes" id="UP000249453"/>
    </source>
</evidence>
<evidence type="ECO:0000256" key="2">
    <source>
        <dbReference type="SAM" id="MobiDB-lite"/>
    </source>
</evidence>
<evidence type="ECO:0000256" key="3">
    <source>
        <dbReference type="SAM" id="SignalP"/>
    </source>
</evidence>
<dbReference type="Gene3D" id="2.160.20.20">
    <property type="match status" value="1"/>
</dbReference>
<evidence type="ECO:0000259" key="4">
    <source>
        <dbReference type="Pfam" id="PF18883"/>
    </source>
</evidence>